<dbReference type="SUPFAM" id="SSF53474">
    <property type="entry name" value="alpha/beta-Hydrolases"/>
    <property type="match status" value="1"/>
</dbReference>
<dbReference type="PRINTS" id="PR00412">
    <property type="entry name" value="EPOXHYDRLASE"/>
</dbReference>
<dbReference type="RefSeq" id="WP_188422332.1">
    <property type="nucleotide sequence ID" value="NZ_BMCK01000005.1"/>
</dbReference>
<proteinExistence type="predicted"/>
<name>A0ABQ1QK61_9ACTN</name>
<dbReference type="PANTHER" id="PTHR43329">
    <property type="entry name" value="EPOXIDE HYDROLASE"/>
    <property type="match status" value="1"/>
</dbReference>
<evidence type="ECO:0000313" key="4">
    <source>
        <dbReference type="Proteomes" id="UP000630594"/>
    </source>
</evidence>
<dbReference type="GO" id="GO:0016787">
    <property type="term" value="F:hydrolase activity"/>
    <property type="evidence" value="ECO:0007669"/>
    <property type="project" value="UniProtKB-KW"/>
</dbReference>
<sequence length="293" mass="32531">MPSGAASPVPPMPEAPGFEHHVVETPGLRTHLATVGEGDPVLLLHGFPQHWWQWRVVASRLADEGYRALCPDLRGSGWTEATSPEITRTSRLDDVLALLDALALDRVHLVSHDLGSVTAIQLSYGHPERLRRAVQLSVPPAFMTLSPRTLPGFRHLPAFFWHRSGTSLRFTFSERYVAQPMSEADIAAHLAPMQRPEIDAAVRTVSRAMVLGEAPRLAGGTYRRQRLRVPTLFVFGREDRYWNEKIMGIVCREPEKYADGAEFAYVDGASHFITDDAPEAVADLVVDWLGRAA</sequence>
<dbReference type="InterPro" id="IPR000073">
    <property type="entry name" value="AB_hydrolase_1"/>
</dbReference>
<dbReference type="Gene3D" id="3.40.50.1820">
    <property type="entry name" value="alpha/beta hydrolase"/>
    <property type="match status" value="1"/>
</dbReference>
<accession>A0ABQ1QK61</accession>
<dbReference type="Pfam" id="PF12697">
    <property type="entry name" value="Abhydrolase_6"/>
    <property type="match status" value="1"/>
</dbReference>
<dbReference type="InterPro" id="IPR000639">
    <property type="entry name" value="Epox_hydrolase-like"/>
</dbReference>
<evidence type="ECO:0000313" key="3">
    <source>
        <dbReference type="EMBL" id="GGD28897.1"/>
    </source>
</evidence>
<dbReference type="PRINTS" id="PR00111">
    <property type="entry name" value="ABHYDROLASE"/>
</dbReference>
<evidence type="ECO:0000256" key="1">
    <source>
        <dbReference type="ARBA" id="ARBA00022801"/>
    </source>
</evidence>
<dbReference type="Proteomes" id="UP000630594">
    <property type="component" value="Unassembled WGS sequence"/>
</dbReference>
<keyword evidence="4" id="KW-1185">Reference proteome</keyword>
<comment type="caution">
    <text evidence="3">The sequence shown here is derived from an EMBL/GenBank/DDBJ whole genome shotgun (WGS) entry which is preliminary data.</text>
</comment>
<evidence type="ECO:0000259" key="2">
    <source>
        <dbReference type="Pfam" id="PF12697"/>
    </source>
</evidence>
<dbReference type="InterPro" id="IPR029058">
    <property type="entry name" value="AB_hydrolase_fold"/>
</dbReference>
<organism evidence="3 4">
    <name type="scientific">Nocardioides daphniae</name>
    <dbReference type="NCBI Taxonomy" id="402297"/>
    <lineage>
        <taxon>Bacteria</taxon>
        <taxon>Bacillati</taxon>
        <taxon>Actinomycetota</taxon>
        <taxon>Actinomycetes</taxon>
        <taxon>Propionibacteriales</taxon>
        <taxon>Nocardioidaceae</taxon>
        <taxon>Nocardioides</taxon>
    </lineage>
</organism>
<keyword evidence="1 3" id="KW-0378">Hydrolase</keyword>
<protein>
    <submittedName>
        <fullName evidence="3">Epoxide hydrolase EphF</fullName>
    </submittedName>
</protein>
<gene>
    <name evidence="3" type="primary">ephF</name>
    <name evidence="3" type="ORF">GCM10007231_30510</name>
</gene>
<reference evidence="4" key="1">
    <citation type="journal article" date="2019" name="Int. J. Syst. Evol. Microbiol.">
        <title>The Global Catalogue of Microorganisms (GCM) 10K type strain sequencing project: providing services to taxonomists for standard genome sequencing and annotation.</title>
        <authorList>
            <consortium name="The Broad Institute Genomics Platform"/>
            <consortium name="The Broad Institute Genome Sequencing Center for Infectious Disease"/>
            <person name="Wu L."/>
            <person name="Ma J."/>
        </authorList>
    </citation>
    <scope>NUCLEOTIDE SEQUENCE [LARGE SCALE GENOMIC DNA]</scope>
    <source>
        <strain evidence="4">CCM 7403</strain>
    </source>
</reference>
<feature type="domain" description="AB hydrolase-1" evidence="2">
    <location>
        <begin position="41"/>
        <end position="283"/>
    </location>
</feature>
<dbReference type="EMBL" id="BMCK01000005">
    <property type="protein sequence ID" value="GGD28897.1"/>
    <property type="molecule type" value="Genomic_DNA"/>
</dbReference>